<feature type="region of interest" description="Disordered" evidence="7">
    <location>
        <begin position="36"/>
        <end position="66"/>
    </location>
</feature>
<name>A0A0R3QCR6_9BILA</name>
<evidence type="ECO:0000256" key="2">
    <source>
        <dbReference type="ARBA" id="ARBA00022692"/>
    </source>
</evidence>
<reference evidence="10" key="1">
    <citation type="submission" date="2017-02" db="UniProtKB">
        <authorList>
            <consortium name="WormBaseParasite"/>
        </authorList>
    </citation>
    <scope>IDENTIFICATION</scope>
</reference>
<evidence type="ECO:0000256" key="5">
    <source>
        <dbReference type="ARBA" id="ARBA00023136"/>
    </source>
</evidence>
<dbReference type="WBParaSite" id="BTMF_0000414601-mRNA-1">
    <property type="protein sequence ID" value="BTMF_0000414601-mRNA-1"/>
    <property type="gene ID" value="BTMF_0000414601"/>
</dbReference>
<feature type="compositionally biased region" description="Low complexity" evidence="7">
    <location>
        <begin position="46"/>
        <end position="58"/>
    </location>
</feature>
<dbReference type="InterPro" id="IPR017884">
    <property type="entry name" value="SANT_dom"/>
</dbReference>
<sequence length="128" mass="14952">LFSYTSCNVTFLQDEYADLLRNSQSSATVQNVTEMTSQNQANQVFEETSNNWDTSSENSDSEEENISWSDYDQRLFETALQEFPKGTVGRWDKIANCVSSKTKQQCIERFKYLSEMVRQRKSHHKNKK</sequence>
<dbReference type="PANTHER" id="PTHR44653">
    <property type="entry name" value="DNAJ HOMOLOG SUBFAMILY C MEMBER 1"/>
    <property type="match status" value="1"/>
</dbReference>
<dbReference type="InterPro" id="IPR001005">
    <property type="entry name" value="SANT/Myb"/>
</dbReference>
<evidence type="ECO:0000256" key="6">
    <source>
        <dbReference type="ARBA" id="ARBA00037847"/>
    </source>
</evidence>
<dbReference type="AlphaFoldDB" id="A0A0R3QCR6"/>
<evidence type="ECO:0000256" key="3">
    <source>
        <dbReference type="ARBA" id="ARBA00022729"/>
    </source>
</evidence>
<feature type="domain" description="SANT" evidence="9">
    <location>
        <begin position="63"/>
        <end position="118"/>
    </location>
</feature>
<accession>A0A0R3QCR6</accession>
<dbReference type="GO" id="GO:0005634">
    <property type="term" value="C:nucleus"/>
    <property type="evidence" value="ECO:0007669"/>
    <property type="project" value="UniProtKB-SubCell"/>
</dbReference>
<dbReference type="Gene3D" id="1.10.10.60">
    <property type="entry name" value="Homeodomain-like"/>
    <property type="match status" value="1"/>
</dbReference>
<dbReference type="GO" id="GO:0012505">
    <property type="term" value="C:endomembrane system"/>
    <property type="evidence" value="ECO:0007669"/>
    <property type="project" value="UniProtKB-SubCell"/>
</dbReference>
<evidence type="ECO:0000256" key="1">
    <source>
        <dbReference type="ARBA" id="ARBA00004123"/>
    </source>
</evidence>
<dbReference type="CDD" id="cd00167">
    <property type="entry name" value="SANT"/>
    <property type="match status" value="1"/>
</dbReference>
<keyword evidence="3" id="KW-0732">Signal</keyword>
<evidence type="ECO:0000256" key="4">
    <source>
        <dbReference type="ARBA" id="ARBA00022989"/>
    </source>
</evidence>
<keyword evidence="5" id="KW-0472">Membrane</keyword>
<keyword evidence="2" id="KW-0812">Transmembrane</keyword>
<feature type="compositionally biased region" description="Polar residues" evidence="7">
    <location>
        <begin position="36"/>
        <end position="45"/>
    </location>
</feature>
<comment type="subcellular location">
    <subcellularLocation>
        <location evidence="6">Endomembrane system</location>
        <topology evidence="6">Single-pass membrane protein</topology>
    </subcellularLocation>
    <subcellularLocation>
        <location evidence="1">Nucleus</location>
    </subcellularLocation>
</comment>
<dbReference type="PANTHER" id="PTHR44653:SF2">
    <property type="entry name" value="DNAJ HOMOLOG SUBFAMILY C MEMBER 1"/>
    <property type="match status" value="1"/>
</dbReference>
<organism evidence="10">
    <name type="scientific">Brugia timori</name>
    <dbReference type="NCBI Taxonomy" id="42155"/>
    <lineage>
        <taxon>Eukaryota</taxon>
        <taxon>Metazoa</taxon>
        <taxon>Ecdysozoa</taxon>
        <taxon>Nematoda</taxon>
        <taxon>Chromadorea</taxon>
        <taxon>Rhabditida</taxon>
        <taxon>Spirurina</taxon>
        <taxon>Spiruromorpha</taxon>
        <taxon>Filarioidea</taxon>
        <taxon>Onchocercidae</taxon>
        <taxon>Brugia</taxon>
    </lineage>
</organism>
<dbReference type="PROSITE" id="PS51293">
    <property type="entry name" value="SANT"/>
    <property type="match status" value="1"/>
</dbReference>
<evidence type="ECO:0000256" key="7">
    <source>
        <dbReference type="SAM" id="MobiDB-lite"/>
    </source>
</evidence>
<keyword evidence="4" id="KW-1133">Transmembrane helix</keyword>
<evidence type="ECO:0000313" key="10">
    <source>
        <dbReference type="WBParaSite" id="BTMF_0000414601-mRNA-1"/>
    </source>
</evidence>
<dbReference type="STRING" id="42155.A0A0R3QCR6"/>
<dbReference type="SUPFAM" id="SSF46689">
    <property type="entry name" value="Homeodomain-like"/>
    <property type="match status" value="1"/>
</dbReference>
<dbReference type="InterPro" id="IPR052606">
    <property type="entry name" value="DnaJ_domain_protein"/>
</dbReference>
<dbReference type="SMART" id="SM00717">
    <property type="entry name" value="SANT"/>
    <property type="match status" value="1"/>
</dbReference>
<evidence type="ECO:0000259" key="8">
    <source>
        <dbReference type="PROSITE" id="PS50090"/>
    </source>
</evidence>
<dbReference type="InterPro" id="IPR009057">
    <property type="entry name" value="Homeodomain-like_sf"/>
</dbReference>
<dbReference type="PROSITE" id="PS50090">
    <property type="entry name" value="MYB_LIKE"/>
    <property type="match status" value="1"/>
</dbReference>
<protein>
    <submittedName>
        <fullName evidence="10">SANT domain-containing protein</fullName>
    </submittedName>
</protein>
<feature type="domain" description="Myb-like" evidence="8">
    <location>
        <begin position="60"/>
        <end position="114"/>
    </location>
</feature>
<evidence type="ECO:0000259" key="9">
    <source>
        <dbReference type="PROSITE" id="PS51293"/>
    </source>
</evidence>
<proteinExistence type="predicted"/>
<dbReference type="Pfam" id="PF23082">
    <property type="entry name" value="Myb_DNA-binding_2"/>
    <property type="match status" value="1"/>
</dbReference>